<keyword evidence="3" id="KW-0175">Coiled coil</keyword>
<dbReference type="InterPro" id="IPR027417">
    <property type="entry name" value="P-loop_NTPase"/>
</dbReference>
<feature type="active site" evidence="2">
    <location>
        <position position="696"/>
    </location>
</feature>
<proteinExistence type="inferred from homology"/>
<dbReference type="Gene3D" id="1.10.8.60">
    <property type="match status" value="1"/>
</dbReference>
<evidence type="ECO:0000256" key="1">
    <source>
        <dbReference type="ARBA" id="ARBA00022670"/>
    </source>
</evidence>
<dbReference type="SUPFAM" id="SSF54211">
    <property type="entry name" value="Ribosomal protein S5 domain 2-like"/>
    <property type="match status" value="1"/>
</dbReference>
<dbReference type="Gene3D" id="3.30.230.10">
    <property type="match status" value="1"/>
</dbReference>
<dbReference type="SUPFAM" id="SSF52540">
    <property type="entry name" value="P-loop containing nucleoside triphosphate hydrolases"/>
    <property type="match status" value="1"/>
</dbReference>
<comment type="similarity">
    <text evidence="2">Belongs to the peptidase S16 family.</text>
</comment>
<dbReference type="Pfam" id="PF20436">
    <property type="entry name" value="LonB_AAA-LID"/>
    <property type="match status" value="1"/>
</dbReference>
<dbReference type="EMBL" id="JAELYA010000001">
    <property type="protein sequence ID" value="MBO3273739.1"/>
    <property type="molecule type" value="Genomic_DNA"/>
</dbReference>
<dbReference type="EC" id="3.4.21.53" evidence="2"/>
<reference evidence="5 6" key="1">
    <citation type="submission" date="2020-12" db="EMBL/GenBank/DDBJ databases">
        <title>Pseudomonas schmalbachii sp. nov. isolated from millipede gut.</title>
        <authorList>
            <person name="Shelomi M."/>
        </authorList>
    </citation>
    <scope>NUCLEOTIDE SEQUENCE [LARGE SCALE GENOMIC DNA]</scope>
    <source>
        <strain evidence="5 6">Milli4</strain>
    </source>
</reference>
<dbReference type="PANTHER" id="PTHR10046">
    <property type="entry name" value="ATP DEPENDENT LON PROTEASE FAMILY MEMBER"/>
    <property type="match status" value="1"/>
</dbReference>
<evidence type="ECO:0000256" key="3">
    <source>
        <dbReference type="SAM" id="Coils"/>
    </source>
</evidence>
<dbReference type="Proteomes" id="UP000669060">
    <property type="component" value="Unassembled WGS sequence"/>
</dbReference>
<dbReference type="InterPro" id="IPR020568">
    <property type="entry name" value="Ribosomal_Su5_D2-typ_SF"/>
</dbReference>
<dbReference type="InterPro" id="IPR008269">
    <property type="entry name" value="Lon_proteolytic"/>
</dbReference>
<keyword evidence="2" id="KW-0720">Serine protease</keyword>
<keyword evidence="6" id="KW-1185">Reference proteome</keyword>
<accession>A0ABS3TJA7</accession>
<dbReference type="Gene3D" id="3.40.50.300">
    <property type="entry name" value="P-loop containing nucleotide triphosphate hydrolases"/>
    <property type="match status" value="2"/>
</dbReference>
<protein>
    <recommendedName>
        <fullName evidence="2">endopeptidase La</fullName>
        <ecNumber evidence="2">3.4.21.53</ecNumber>
    </recommendedName>
</protein>
<dbReference type="InterPro" id="IPR027065">
    <property type="entry name" value="Lon_Prtase"/>
</dbReference>
<dbReference type="RefSeq" id="WP_208311568.1">
    <property type="nucleotide sequence ID" value="NZ_JAELYA010000001.1"/>
</dbReference>
<dbReference type="InterPro" id="IPR046843">
    <property type="entry name" value="LonB_AAA-LID"/>
</dbReference>
<evidence type="ECO:0000313" key="6">
    <source>
        <dbReference type="Proteomes" id="UP000669060"/>
    </source>
</evidence>
<dbReference type="InterPro" id="IPR014721">
    <property type="entry name" value="Ribsml_uS5_D2-typ_fold_subgr"/>
</dbReference>
<dbReference type="PRINTS" id="PR00830">
    <property type="entry name" value="ENDOLAPTASE"/>
</dbReference>
<comment type="caution">
    <text evidence="5">The sequence shown here is derived from an EMBL/GenBank/DDBJ whole genome shotgun (WGS) entry which is preliminary data.</text>
</comment>
<feature type="domain" description="Lon proteolytic" evidence="4">
    <location>
        <begin position="563"/>
        <end position="758"/>
    </location>
</feature>
<sequence>MPQHPELTIEQLYHACDPEALGCTTSDELADLDSGLGQERALGALRFGMGIRHEGYNLYVMGSPGLGKHAIVRQLLGRQLPQLAAPSDWCYVHNFRTPHKPRVLRVPAGTGCGLDNDLRALVRSLLTALPAVFASNEYRDAVQSIKDKFKNREKQLFSNVESQAEEAGIILLRTPTGFSLAPMKNDEVLDAEAFNKLPEAEKQRINEHMEHLSQLLRQTLQQLAQASRDHDLQIEQLNQAVARTTVDRQFNHLEIRYAHLDQVASFLDEVKRDLIEKGLELFGSAPAEQLQLLEHQRLTPFNRYFVNVLVDHGVSSVAPLVYEEHPIYQNLFGRIEHQAQMGTLHTDFTLIKGGALHRANGGYLLLDVRKLLTTPFAWDALKRALQARQLRIQSPEQLLSLASTISLEPDPIPLDVKVVLIGDRLLYHLLSQFDPEFPMLFKVEADFAEDMPRDAQSTVLYARLLATLQREHQLRALDARAIGRVIEQATRAAADGEKLSLNMQGLLDLLHEADYWAGEQQRSLILREDVERAVQARLDRGGQIRERLLEAALRGLRHIETSGTCVAQINGLAVLQAGGQSFGHPARISATARLGDGKLVDIEREVELGGALHSKGVLILSAYLASRFGGRQPLSFAATLVFEQSYGGVDGDSASAAELCVLQSALAALPLRQDLAITGSVDQHGRLQVIGGVNEKIEGFFDLCAARGLNGSQGVIIPQGNVKHLMLQQGVLDAVAEGRFHVHAVTHVEQAMELLTGLAAGSADEQGRFPAGTINGALQARLEELGEWRRRFATPPGEGSAGNGAAQG</sequence>
<dbReference type="Pfam" id="PF13654">
    <property type="entry name" value="AAA_32"/>
    <property type="match status" value="1"/>
</dbReference>
<feature type="active site" evidence="2">
    <location>
        <position position="653"/>
    </location>
</feature>
<keyword evidence="1 2" id="KW-0645">Protease</keyword>
<dbReference type="Pfam" id="PF20437">
    <property type="entry name" value="LonC_helical"/>
    <property type="match status" value="1"/>
</dbReference>
<keyword evidence="2" id="KW-0378">Hydrolase</keyword>
<organism evidence="5 6">
    <name type="scientific">Pseudomonas schmalbachii</name>
    <dbReference type="NCBI Taxonomy" id="2816993"/>
    <lineage>
        <taxon>Bacteria</taxon>
        <taxon>Pseudomonadati</taxon>
        <taxon>Pseudomonadota</taxon>
        <taxon>Gammaproteobacteria</taxon>
        <taxon>Pseudomonadales</taxon>
        <taxon>Pseudomonadaceae</taxon>
        <taxon>Pseudomonas</taxon>
    </lineage>
</organism>
<dbReference type="Pfam" id="PF05362">
    <property type="entry name" value="Lon_C"/>
    <property type="match status" value="1"/>
</dbReference>
<dbReference type="InterPro" id="IPR041699">
    <property type="entry name" value="AAA_32"/>
</dbReference>
<name>A0ABS3TJA7_9PSED</name>
<evidence type="ECO:0000259" key="4">
    <source>
        <dbReference type="PROSITE" id="PS51786"/>
    </source>
</evidence>
<evidence type="ECO:0000313" key="5">
    <source>
        <dbReference type="EMBL" id="MBO3273739.1"/>
    </source>
</evidence>
<feature type="coiled-coil region" evidence="3">
    <location>
        <begin position="209"/>
        <end position="240"/>
    </location>
</feature>
<evidence type="ECO:0000256" key="2">
    <source>
        <dbReference type="PROSITE-ProRule" id="PRU01122"/>
    </source>
</evidence>
<comment type="catalytic activity">
    <reaction evidence="2">
        <text>Hydrolysis of proteins in presence of ATP.</text>
        <dbReference type="EC" id="3.4.21.53"/>
    </reaction>
</comment>
<dbReference type="InterPro" id="IPR046844">
    <property type="entry name" value="Lon-like_helical"/>
</dbReference>
<gene>
    <name evidence="5" type="ORF">JFY56_00700</name>
</gene>
<dbReference type="PROSITE" id="PS51786">
    <property type="entry name" value="LON_PROTEOLYTIC"/>
    <property type="match status" value="1"/>
</dbReference>